<feature type="domain" description="Glycosyl transferase family 25" evidence="1">
    <location>
        <begin position="2"/>
        <end position="175"/>
    </location>
</feature>
<dbReference type="InterPro" id="IPR002654">
    <property type="entry name" value="Glyco_trans_25"/>
</dbReference>
<name>G6YM91_9HYPH</name>
<dbReference type="STRING" id="1082933.A6B35_06800"/>
<reference evidence="2 3" key="1">
    <citation type="journal article" date="2012" name="J. Bacteriol.">
        <title>Draft Genome Sequence of Plant Growth-Promoting Rhizobium Mesorhizobium amorphae, Isolated from Zinc-Lead Mine Tailings.</title>
        <authorList>
            <person name="Hao X."/>
            <person name="Lin Y."/>
            <person name="Johnstone L."/>
            <person name="Baltrus D.A."/>
            <person name="Miller S.J."/>
            <person name="Wei G."/>
            <person name="Rensing C."/>
        </authorList>
    </citation>
    <scope>NUCLEOTIDE SEQUENCE [LARGE SCALE GENOMIC DNA]</scope>
    <source>
        <strain evidence="2 3">CCNWGS0123</strain>
    </source>
</reference>
<dbReference type="EMBL" id="AGSN01000259">
    <property type="protein sequence ID" value="EHH02253.1"/>
    <property type="molecule type" value="Genomic_DNA"/>
</dbReference>
<organism evidence="2 3">
    <name type="scientific">Mesorhizobium amorphae CCNWGS0123</name>
    <dbReference type="NCBI Taxonomy" id="1082933"/>
    <lineage>
        <taxon>Bacteria</taxon>
        <taxon>Pseudomonadati</taxon>
        <taxon>Pseudomonadota</taxon>
        <taxon>Alphaproteobacteria</taxon>
        <taxon>Hyphomicrobiales</taxon>
        <taxon>Phyllobacteriaceae</taxon>
        <taxon>Mesorhizobium</taxon>
    </lineage>
</organism>
<dbReference type="PATRIC" id="fig|1082933.3.peg.6880"/>
<protein>
    <submittedName>
        <fullName evidence="2">Family 2 glycosyl transferase</fullName>
    </submittedName>
</protein>
<dbReference type="Proteomes" id="UP000002949">
    <property type="component" value="Unassembled WGS sequence"/>
</dbReference>
<dbReference type="eggNOG" id="COG3306">
    <property type="taxonomic scope" value="Bacteria"/>
</dbReference>
<dbReference type="KEGG" id="mamo:A6B35_06800"/>
<dbReference type="AlphaFoldDB" id="G6YM91"/>
<dbReference type="OrthoDB" id="259382at2"/>
<evidence type="ECO:0000259" key="1">
    <source>
        <dbReference type="Pfam" id="PF01755"/>
    </source>
</evidence>
<dbReference type="Pfam" id="PF01755">
    <property type="entry name" value="Glyco_transf_25"/>
    <property type="match status" value="1"/>
</dbReference>
<evidence type="ECO:0000313" key="2">
    <source>
        <dbReference type="EMBL" id="EHH02253.1"/>
    </source>
</evidence>
<accession>G6YM91</accession>
<dbReference type="GO" id="GO:0016740">
    <property type="term" value="F:transferase activity"/>
    <property type="evidence" value="ECO:0007669"/>
    <property type="project" value="UniProtKB-KW"/>
</dbReference>
<dbReference type="CDD" id="cd06532">
    <property type="entry name" value="Glyco_transf_25"/>
    <property type="match status" value="1"/>
</dbReference>
<evidence type="ECO:0000313" key="3">
    <source>
        <dbReference type="Proteomes" id="UP000002949"/>
    </source>
</evidence>
<gene>
    <name evidence="2" type="ORF">MEA186_35444</name>
</gene>
<sequence>MKCLVINLDRSRDRLAHMTAELARIGVAFERVAAIDACNPSDMAASAPYRNSFPSNLSDAEIACFLSHIACWRIVAESNDAYAAILEDDVLISAVARPLFADSDWIPADADIVKLETVFSKTSVSRMHTSVGYGHSVSRLLGGHLGTAGYIVSKRAARDLIEATYELAAQVDCVMFDPAFQTSWRKTTYQLIPALCMQTQFLSDDEAVLPSQIIDATPRAPATPASEKRKRSTREKVLTEFKRIWHQASEITHLEREMIIPFRYHGKSVRPPRPGHRLKAL</sequence>
<keyword evidence="3" id="KW-1185">Reference proteome</keyword>
<proteinExistence type="predicted"/>
<keyword evidence="2" id="KW-0808">Transferase</keyword>